<dbReference type="EMBL" id="FNVO01000013">
    <property type="protein sequence ID" value="SEG80880.1"/>
    <property type="molecule type" value="Genomic_DNA"/>
</dbReference>
<evidence type="ECO:0000313" key="3">
    <source>
        <dbReference type="Proteomes" id="UP000236723"/>
    </source>
</evidence>
<feature type="region of interest" description="Disordered" evidence="1">
    <location>
        <begin position="63"/>
        <end position="86"/>
    </location>
</feature>
<gene>
    <name evidence="2" type="ORF">SAMN04489712_113169</name>
</gene>
<proteinExistence type="predicted"/>
<dbReference type="Proteomes" id="UP000236723">
    <property type="component" value="Unassembled WGS sequence"/>
</dbReference>
<name>A0A1H6D6B3_9ACTN</name>
<reference evidence="3" key="1">
    <citation type="submission" date="2016-10" db="EMBL/GenBank/DDBJ databases">
        <authorList>
            <person name="Varghese N."/>
            <person name="Submissions S."/>
        </authorList>
    </citation>
    <scope>NUCLEOTIDE SEQUENCE [LARGE SCALE GENOMIC DNA]</scope>
    <source>
        <strain evidence="3">DSM 43163</strain>
    </source>
</reference>
<evidence type="ECO:0000256" key="1">
    <source>
        <dbReference type="SAM" id="MobiDB-lite"/>
    </source>
</evidence>
<evidence type="ECO:0000313" key="2">
    <source>
        <dbReference type="EMBL" id="SEG80880.1"/>
    </source>
</evidence>
<accession>A0A1H6D6B3</accession>
<sequence>MIHLSRLSRRHLCRPALRGPAERVVIEVWLTGLAGLVLNGYPDARERPASAWSLTRRATVQALPERRPATVPADAPASPDERAQAA</sequence>
<dbReference type="OrthoDB" id="3483217at2"/>
<organism evidence="2 3">
    <name type="scientific">Thermomonospora echinospora</name>
    <dbReference type="NCBI Taxonomy" id="1992"/>
    <lineage>
        <taxon>Bacteria</taxon>
        <taxon>Bacillati</taxon>
        <taxon>Actinomycetota</taxon>
        <taxon>Actinomycetes</taxon>
        <taxon>Streptosporangiales</taxon>
        <taxon>Thermomonosporaceae</taxon>
        <taxon>Thermomonospora</taxon>
    </lineage>
</organism>
<dbReference type="RefSeq" id="WP_103941203.1">
    <property type="nucleotide sequence ID" value="NZ_FNVO01000013.1"/>
</dbReference>
<protein>
    <submittedName>
        <fullName evidence="2">Uncharacterized protein</fullName>
    </submittedName>
</protein>
<keyword evidence="3" id="KW-1185">Reference proteome</keyword>
<dbReference type="AlphaFoldDB" id="A0A1H6D6B3"/>